<dbReference type="Gene3D" id="1.20.1560.10">
    <property type="entry name" value="ABC transporter type 1, transmembrane domain"/>
    <property type="match status" value="1"/>
</dbReference>
<keyword evidence="10 11" id="KW-0472">Membrane</keyword>
<feature type="transmembrane region" description="Helical" evidence="11">
    <location>
        <begin position="56"/>
        <end position="73"/>
    </location>
</feature>
<dbReference type="SMART" id="SM00382">
    <property type="entry name" value="AAA"/>
    <property type="match status" value="1"/>
</dbReference>
<keyword evidence="6 14" id="KW-0067">ATP-binding</keyword>
<evidence type="ECO:0000256" key="7">
    <source>
        <dbReference type="ARBA" id="ARBA00022967"/>
    </source>
</evidence>
<evidence type="ECO:0000313" key="15">
    <source>
        <dbReference type="Proteomes" id="UP000247792"/>
    </source>
</evidence>
<comment type="caution">
    <text evidence="14">The sequence shown here is derived from an EMBL/GenBank/DDBJ whole genome shotgun (WGS) entry which is preliminary data.</text>
</comment>
<evidence type="ECO:0000256" key="8">
    <source>
        <dbReference type="ARBA" id="ARBA00022989"/>
    </source>
</evidence>
<dbReference type="InterPro" id="IPR027417">
    <property type="entry name" value="P-loop_NTPase"/>
</dbReference>
<name>A0A318J3T5_9BURK</name>
<dbReference type="FunFam" id="3.40.50.300:FF:000221">
    <property type="entry name" value="Multidrug ABC transporter ATP-binding protein"/>
    <property type="match status" value="1"/>
</dbReference>
<feature type="domain" description="ABC transmembrane type-1" evidence="13">
    <location>
        <begin position="21"/>
        <end position="303"/>
    </location>
</feature>
<dbReference type="GO" id="GO:0006869">
    <property type="term" value="P:lipid transport"/>
    <property type="evidence" value="ECO:0007669"/>
    <property type="project" value="UniProtKB-KW"/>
</dbReference>
<dbReference type="RefSeq" id="WP_110256246.1">
    <property type="nucleotide sequence ID" value="NZ_QJKB01000005.1"/>
</dbReference>
<keyword evidence="15" id="KW-1185">Reference proteome</keyword>
<proteinExistence type="predicted"/>
<sequence length="583" mass="63852">MSLYQLLAQFIRQHWRQYISAGLMLFAVAVMTVLIPRRVGMIIDGMVAGRFDNTALMWELSWLLGMGLAIYFLRVGWRTQLFTASYQLGMQLRTRLYERLSVQGSRFFQQQRTGDLMALGTNDADAIELAAGEAALAGFDGSMTFALVIGMMLLGVDWRLALAALLPFPFMAWAFKHITHHIQDASRDSLDRFSKLNDQVQETLSGVRTLRALGLEQRSAAQFAELAENAAAASLNAQRWEAAYEPAVGLSLTAAGALTLGVGGYLVWHGEMSIGALTSFSMYLGQLIWPMFAAGWVLSLLERGKAAWARLEPVLTQELSVNDEGKLGTPPAGDLVVDKVSFVYPGQTRPALQDISLRIAPGQTLGIVGPTGSGKSSVVRLLLRQIEAEQGLVQWGGHALADYKLQALRLSINWVAQEPFLFSASIADNISLSNPAASRAEVMKAAQLASVDDDIQRFPHGYDTLVGERGVTLSGGQKQRVAIARALLTASPLLLLDDALSAVDTQTETHILQHLAELRQEHPERSAVIVSHRLSAVLEANHILVLREGKIIEQGNHQALLDLNGWYATQWRYQQLEASLDAA</sequence>
<feature type="transmembrane region" description="Helical" evidence="11">
    <location>
        <begin position="247"/>
        <end position="268"/>
    </location>
</feature>
<feature type="transmembrane region" description="Helical" evidence="11">
    <location>
        <begin position="15"/>
        <end position="35"/>
    </location>
</feature>
<gene>
    <name evidence="14" type="ORF">DFR42_10586</name>
</gene>
<keyword evidence="7" id="KW-1278">Translocase</keyword>
<keyword evidence="4 11" id="KW-0812">Transmembrane</keyword>
<dbReference type="InterPro" id="IPR017871">
    <property type="entry name" value="ABC_transporter-like_CS"/>
</dbReference>
<dbReference type="InterPro" id="IPR036640">
    <property type="entry name" value="ABC1_TM_sf"/>
</dbReference>
<dbReference type="EMBL" id="QJKB01000005">
    <property type="protein sequence ID" value="PXX42428.1"/>
    <property type="molecule type" value="Genomic_DNA"/>
</dbReference>
<evidence type="ECO:0000256" key="11">
    <source>
        <dbReference type="SAM" id="Phobius"/>
    </source>
</evidence>
<keyword evidence="5" id="KW-0547">Nucleotide-binding</keyword>
<keyword evidence="8 11" id="KW-1133">Transmembrane helix</keyword>
<evidence type="ECO:0000259" key="13">
    <source>
        <dbReference type="PROSITE" id="PS50929"/>
    </source>
</evidence>
<dbReference type="GO" id="GO:0005524">
    <property type="term" value="F:ATP binding"/>
    <property type="evidence" value="ECO:0007669"/>
    <property type="project" value="UniProtKB-KW"/>
</dbReference>
<evidence type="ECO:0000256" key="3">
    <source>
        <dbReference type="ARBA" id="ARBA00022475"/>
    </source>
</evidence>
<dbReference type="Pfam" id="PF00005">
    <property type="entry name" value="ABC_tran"/>
    <property type="match status" value="1"/>
</dbReference>
<keyword evidence="3" id="KW-1003">Cell membrane</keyword>
<organism evidence="14 15">
    <name type="scientific">Undibacterium pigrum</name>
    <dbReference type="NCBI Taxonomy" id="401470"/>
    <lineage>
        <taxon>Bacteria</taxon>
        <taxon>Pseudomonadati</taxon>
        <taxon>Pseudomonadota</taxon>
        <taxon>Betaproteobacteria</taxon>
        <taxon>Burkholderiales</taxon>
        <taxon>Oxalobacteraceae</taxon>
        <taxon>Undibacterium</taxon>
    </lineage>
</organism>
<dbReference type="PANTHER" id="PTHR43394:SF1">
    <property type="entry name" value="ATP-BINDING CASSETTE SUB-FAMILY B MEMBER 10, MITOCHONDRIAL"/>
    <property type="match status" value="1"/>
</dbReference>
<dbReference type="OrthoDB" id="8554730at2"/>
<evidence type="ECO:0000256" key="4">
    <source>
        <dbReference type="ARBA" id="ARBA00022692"/>
    </source>
</evidence>
<keyword evidence="2" id="KW-0813">Transport</keyword>
<dbReference type="GO" id="GO:0015421">
    <property type="term" value="F:ABC-type oligopeptide transporter activity"/>
    <property type="evidence" value="ECO:0007669"/>
    <property type="project" value="TreeGrafter"/>
</dbReference>
<dbReference type="InterPro" id="IPR003439">
    <property type="entry name" value="ABC_transporter-like_ATP-bd"/>
</dbReference>
<dbReference type="PROSITE" id="PS50893">
    <property type="entry name" value="ABC_TRANSPORTER_2"/>
    <property type="match status" value="1"/>
</dbReference>
<comment type="subcellular location">
    <subcellularLocation>
        <location evidence="1">Cell membrane</location>
        <topology evidence="1">Multi-pass membrane protein</topology>
    </subcellularLocation>
</comment>
<dbReference type="Gene3D" id="3.40.50.300">
    <property type="entry name" value="P-loop containing nucleotide triphosphate hydrolases"/>
    <property type="match status" value="1"/>
</dbReference>
<dbReference type="GO" id="GO:0016887">
    <property type="term" value="F:ATP hydrolysis activity"/>
    <property type="evidence" value="ECO:0007669"/>
    <property type="project" value="InterPro"/>
</dbReference>
<dbReference type="AlphaFoldDB" id="A0A318J3T5"/>
<evidence type="ECO:0000256" key="9">
    <source>
        <dbReference type="ARBA" id="ARBA00023055"/>
    </source>
</evidence>
<evidence type="ECO:0000256" key="6">
    <source>
        <dbReference type="ARBA" id="ARBA00022840"/>
    </source>
</evidence>
<dbReference type="Pfam" id="PF00664">
    <property type="entry name" value="ABC_membrane"/>
    <property type="match status" value="1"/>
</dbReference>
<dbReference type="GO" id="GO:0005886">
    <property type="term" value="C:plasma membrane"/>
    <property type="evidence" value="ECO:0007669"/>
    <property type="project" value="UniProtKB-SubCell"/>
</dbReference>
<dbReference type="SUPFAM" id="SSF90123">
    <property type="entry name" value="ABC transporter transmembrane region"/>
    <property type="match status" value="1"/>
</dbReference>
<evidence type="ECO:0000256" key="5">
    <source>
        <dbReference type="ARBA" id="ARBA00022741"/>
    </source>
</evidence>
<keyword evidence="9" id="KW-0445">Lipid transport</keyword>
<dbReference type="InterPro" id="IPR039421">
    <property type="entry name" value="Type_1_exporter"/>
</dbReference>
<accession>A0A318J3T5</accession>
<dbReference type="PROSITE" id="PS00211">
    <property type="entry name" value="ABC_TRANSPORTER_1"/>
    <property type="match status" value="1"/>
</dbReference>
<dbReference type="CDD" id="cd18541">
    <property type="entry name" value="ABC_6TM_TmrB_like"/>
    <property type="match status" value="1"/>
</dbReference>
<dbReference type="PROSITE" id="PS50929">
    <property type="entry name" value="ABC_TM1F"/>
    <property type="match status" value="1"/>
</dbReference>
<dbReference type="SUPFAM" id="SSF52540">
    <property type="entry name" value="P-loop containing nucleoside triphosphate hydrolases"/>
    <property type="match status" value="1"/>
</dbReference>
<evidence type="ECO:0000313" key="14">
    <source>
        <dbReference type="EMBL" id="PXX42428.1"/>
    </source>
</evidence>
<protein>
    <submittedName>
        <fullName evidence="14">ATP-binding cassette subfamily B protein/ATP-binding cassette subfamily C protein/ATP-binding cassette subfamily B multidrug efflux pump</fullName>
    </submittedName>
</protein>
<evidence type="ECO:0000256" key="1">
    <source>
        <dbReference type="ARBA" id="ARBA00004651"/>
    </source>
</evidence>
<dbReference type="InterPro" id="IPR011527">
    <property type="entry name" value="ABC1_TM_dom"/>
</dbReference>
<dbReference type="PANTHER" id="PTHR43394">
    <property type="entry name" value="ATP-DEPENDENT PERMEASE MDL1, MITOCHONDRIAL"/>
    <property type="match status" value="1"/>
</dbReference>
<feature type="transmembrane region" description="Helical" evidence="11">
    <location>
        <begin position="280"/>
        <end position="301"/>
    </location>
</feature>
<reference evidence="14 15" key="1">
    <citation type="submission" date="2018-05" db="EMBL/GenBank/DDBJ databases">
        <title>Genomic Encyclopedia of Type Strains, Phase IV (KMG-IV): sequencing the most valuable type-strain genomes for metagenomic binning, comparative biology and taxonomic classification.</title>
        <authorList>
            <person name="Goeker M."/>
        </authorList>
    </citation>
    <scope>NUCLEOTIDE SEQUENCE [LARGE SCALE GENOMIC DNA]</scope>
    <source>
        <strain evidence="14 15">DSM 19792</strain>
    </source>
</reference>
<evidence type="ECO:0000256" key="10">
    <source>
        <dbReference type="ARBA" id="ARBA00023136"/>
    </source>
</evidence>
<evidence type="ECO:0000259" key="12">
    <source>
        <dbReference type="PROSITE" id="PS50893"/>
    </source>
</evidence>
<feature type="domain" description="ABC transporter" evidence="12">
    <location>
        <begin position="335"/>
        <end position="573"/>
    </location>
</feature>
<dbReference type="InterPro" id="IPR003593">
    <property type="entry name" value="AAA+_ATPase"/>
</dbReference>
<evidence type="ECO:0000256" key="2">
    <source>
        <dbReference type="ARBA" id="ARBA00022448"/>
    </source>
</evidence>
<dbReference type="Proteomes" id="UP000247792">
    <property type="component" value="Unassembled WGS sequence"/>
</dbReference>